<keyword evidence="3" id="KW-1185">Reference proteome</keyword>
<gene>
    <name evidence="2" type="ORF">C0Q70_00832</name>
</gene>
<dbReference type="AlphaFoldDB" id="A0A2T7PXR3"/>
<dbReference type="Proteomes" id="UP000245119">
    <property type="component" value="Linkage Group LG1"/>
</dbReference>
<proteinExistence type="predicted"/>
<sequence>MQRGNQGSSPGGGQARNSKSRQGPPYDFSSNKEKHEQEGVDAEDLHELNESESYLAPEGEHIEADGEFDAEYNIIDMVGEEDLEAELSGGGHSFQQKESNQEHDREEKLKGSRIFQEIGAKKDISSPIPQEDSKPKKFVIPKKTTGSTEQQDNESKCSKQSATASESKAGGNDKLPFQHEPSVEDTLEIEEDNQDFQAEVDADIEAQTQEDVKKEVTQDHLIVTSGQRVAADYPLEIPEGKDSLAHIRESYPWQIRIYPLKQADAVRADFGKIWTMAQSSSVTWTSRGDGNGVAEFLLEDKAGIQMFMRKVMWHPFSKRYMTVEVVERGQSVTEDGSQELIHNRALFKYDNHTARKLIKTYYPAANGELHECVSKLSKHMADLLLGLMFQSSGHPVVSCTNLGGVTILKSSVCWDG</sequence>
<accession>A0A2T7PXR3</accession>
<protein>
    <submittedName>
        <fullName evidence="2">Uncharacterized protein</fullName>
    </submittedName>
</protein>
<evidence type="ECO:0000313" key="3">
    <source>
        <dbReference type="Proteomes" id="UP000245119"/>
    </source>
</evidence>
<name>A0A2T7PXR3_POMCA</name>
<comment type="caution">
    <text evidence="2">The sequence shown here is derived from an EMBL/GenBank/DDBJ whole genome shotgun (WGS) entry which is preliminary data.</text>
</comment>
<dbReference type="OrthoDB" id="10658115at2759"/>
<reference evidence="2 3" key="1">
    <citation type="submission" date="2018-04" db="EMBL/GenBank/DDBJ databases">
        <title>The genome of golden apple snail Pomacea canaliculata provides insight into stress tolerance and invasive adaptation.</title>
        <authorList>
            <person name="Liu C."/>
            <person name="Liu B."/>
            <person name="Ren Y."/>
            <person name="Zhang Y."/>
            <person name="Wang H."/>
            <person name="Li S."/>
            <person name="Jiang F."/>
            <person name="Yin L."/>
            <person name="Zhang G."/>
            <person name="Qian W."/>
            <person name="Fan W."/>
        </authorList>
    </citation>
    <scope>NUCLEOTIDE SEQUENCE [LARGE SCALE GENOMIC DNA]</scope>
    <source>
        <strain evidence="2">SZHN2017</strain>
        <tissue evidence="2">Muscle</tissue>
    </source>
</reference>
<feature type="compositionally biased region" description="Basic and acidic residues" evidence="1">
    <location>
        <begin position="99"/>
        <end position="110"/>
    </location>
</feature>
<feature type="compositionally biased region" description="Basic and acidic residues" evidence="1">
    <location>
        <begin position="30"/>
        <end position="49"/>
    </location>
</feature>
<organism evidence="2 3">
    <name type="scientific">Pomacea canaliculata</name>
    <name type="common">Golden apple snail</name>
    <dbReference type="NCBI Taxonomy" id="400727"/>
    <lineage>
        <taxon>Eukaryota</taxon>
        <taxon>Metazoa</taxon>
        <taxon>Spiralia</taxon>
        <taxon>Lophotrochozoa</taxon>
        <taxon>Mollusca</taxon>
        <taxon>Gastropoda</taxon>
        <taxon>Caenogastropoda</taxon>
        <taxon>Architaenioglossa</taxon>
        <taxon>Ampullarioidea</taxon>
        <taxon>Ampullariidae</taxon>
        <taxon>Pomacea</taxon>
    </lineage>
</organism>
<evidence type="ECO:0000313" key="2">
    <source>
        <dbReference type="EMBL" id="PVD38221.1"/>
    </source>
</evidence>
<dbReference type="EMBL" id="PZQS01000001">
    <property type="protein sequence ID" value="PVD38221.1"/>
    <property type="molecule type" value="Genomic_DNA"/>
</dbReference>
<evidence type="ECO:0000256" key="1">
    <source>
        <dbReference type="SAM" id="MobiDB-lite"/>
    </source>
</evidence>
<feature type="region of interest" description="Disordered" evidence="1">
    <location>
        <begin position="1"/>
        <end position="179"/>
    </location>
</feature>